<evidence type="ECO:0000313" key="2">
    <source>
        <dbReference type="Proteomes" id="UP000013487"/>
    </source>
</evidence>
<dbReference type="EMBL" id="ARXZ02000004">
    <property type="protein sequence ID" value="ERI01278.1"/>
    <property type="molecule type" value="Genomic_DNA"/>
</dbReference>
<protein>
    <submittedName>
        <fullName evidence="1">Uncharacterized protein</fullName>
    </submittedName>
</protein>
<reference evidence="1 2" key="1">
    <citation type="journal article" date="2013" name="Genome Announc.">
        <title>Draft Genome Sequence of Bacillus thuringiensis var. thuringiensis Strain T01-328, a Brazilian Isolate That Produces a Soluble Pesticide Protein, Cry1Ia.</title>
        <authorList>
            <person name="Varani A.M."/>
            <person name="Lemos M.V."/>
            <person name="Fernandes C.C."/>
            <person name="Lemos E.G."/>
            <person name="Alves E.C."/>
            <person name="Desiderio J.A."/>
        </authorList>
    </citation>
    <scope>NUCLEOTIDE SEQUENCE [LARGE SCALE GENOMIC DNA]</scope>
    <source>
        <strain evidence="1 2">T01-328</strain>
    </source>
</reference>
<evidence type="ECO:0000313" key="1">
    <source>
        <dbReference type="EMBL" id="ERI01278.1"/>
    </source>
</evidence>
<proteinExistence type="predicted"/>
<dbReference type="AlphaFoldDB" id="A0AAN4HKG9"/>
<dbReference type="Proteomes" id="UP000013487">
    <property type="component" value="Unassembled WGS sequence"/>
</dbReference>
<gene>
    <name evidence="1" type="ORF">BTCBT_002833</name>
</gene>
<sequence length="67" mass="7925">MESNDQRMRRIVKQLATDRLNELGWKFEKVVLGYELLDNKGNLIKTFGGYATLHIYLEEQRILQRGN</sequence>
<dbReference type="RefSeq" id="WP_000445379.1">
    <property type="nucleotide sequence ID" value="NZ_ARXZ02000004.1"/>
</dbReference>
<comment type="caution">
    <text evidence="1">The sequence shown here is derived from an EMBL/GenBank/DDBJ whole genome shotgun (WGS) entry which is preliminary data.</text>
</comment>
<accession>A0AAN4HKG9</accession>
<name>A0AAN4HKG9_BACTU</name>
<organism evidence="1 2">
    <name type="scientific">Bacillus thuringiensis T01-328</name>
    <dbReference type="NCBI Taxonomy" id="1324966"/>
    <lineage>
        <taxon>Bacteria</taxon>
        <taxon>Bacillati</taxon>
        <taxon>Bacillota</taxon>
        <taxon>Bacilli</taxon>
        <taxon>Bacillales</taxon>
        <taxon>Bacillaceae</taxon>
        <taxon>Bacillus</taxon>
        <taxon>Bacillus cereus group</taxon>
    </lineage>
</organism>